<feature type="compositionally biased region" description="Polar residues" evidence="5">
    <location>
        <begin position="1254"/>
        <end position="1264"/>
    </location>
</feature>
<feature type="region of interest" description="Disordered" evidence="5">
    <location>
        <begin position="81"/>
        <end position="108"/>
    </location>
</feature>
<feature type="domain" description="G5" evidence="7">
    <location>
        <begin position="767"/>
        <end position="859"/>
    </location>
</feature>
<dbReference type="EMBL" id="JACIVC010000069">
    <property type="protein sequence ID" value="MBB1070555.1"/>
    <property type="molecule type" value="Genomic_DNA"/>
</dbReference>
<feature type="compositionally biased region" description="Polar residues" evidence="5">
    <location>
        <begin position="126"/>
        <end position="136"/>
    </location>
</feature>
<dbReference type="Gene3D" id="2.20.230.10">
    <property type="entry name" value="Resuscitation-promoting factor rpfb"/>
    <property type="match status" value="1"/>
</dbReference>
<evidence type="ECO:0000256" key="4">
    <source>
        <dbReference type="ARBA" id="ARBA00023088"/>
    </source>
</evidence>
<feature type="region of interest" description="Disordered" evidence="5">
    <location>
        <begin position="117"/>
        <end position="136"/>
    </location>
</feature>
<dbReference type="Pfam" id="PF00746">
    <property type="entry name" value="Gram_pos_anchor"/>
    <property type="match status" value="1"/>
</dbReference>
<dbReference type="Proteomes" id="UP000518316">
    <property type="component" value="Unassembled WGS sequence"/>
</dbReference>
<feature type="region of interest" description="Disordered" evidence="5">
    <location>
        <begin position="1242"/>
        <end position="1269"/>
    </location>
</feature>
<dbReference type="NCBIfam" id="TIGR01168">
    <property type="entry name" value="YSIRK_signal"/>
    <property type="match status" value="1"/>
</dbReference>
<dbReference type="InterPro" id="IPR041495">
    <property type="entry name" value="Mub_B2"/>
</dbReference>
<evidence type="ECO:0000259" key="6">
    <source>
        <dbReference type="PROSITE" id="PS50847"/>
    </source>
</evidence>
<feature type="compositionally biased region" description="Polar residues" evidence="5">
    <location>
        <begin position="1596"/>
        <end position="1612"/>
    </location>
</feature>
<dbReference type="Pfam" id="PF04650">
    <property type="entry name" value="YSIRK_signal"/>
    <property type="match status" value="1"/>
</dbReference>
<sequence length="1643" mass="177724">MLSKDNLKEQIQKFEPQKQRFTIKKLSVGVASVLLGLTFAGATTVSANTGIPTIGNDADSDSSTQPNNSNENILNLKTAENSNFDNATNSNQKASYQEEKQAESPITNSYISKVNSAVNTKDDTNPQKYLTTSSDNENSIFKNEKLNKKIPIATVNNDSTNSQNNSNVDKDYSVVSDAQSLKNALSNIDIKGAIVKGDITVNEPLLINRDFAIKGFDGAVLNLGNNAIKNNALLTLKDITVNGSIIGDGSVNIEGTVNSNVDNNNSVRLTDEQLTKQIGNAWQGANINNWKSANIVSSKVNITQGSTLNINRTITGDGIALINGTSSFTNDGSTFGSTKPTNDNGTISVGTNAKLNINLKDSENASRANEQNISLDNASVGIRAENGNGHLVTNDSANVNINAGHGRAIVFGEHFGGKSAIHNVIFDAWQTPRVGNHVGDFQNYTNNSSVNLGDSTKLNITGREGLLLGDRATFITGDHSIVNINNKGNGSGLVLGNFSKVVVSPQSKLLMTSNGKDCTGSYNNGNYIGMGDDGQFRVEHDATFKYTLTDRGDGKARPWDDNMNIISQSSTAHPLVYVGNNATFDGESDYAQFNGEIFSFSLNDGRTPTAFQIDGAKYVNLQRNADTSNGAGPVGGTKGQGNLYYSMGPGIIDASGQTYHVFKWNNQNLDGKAQTFNDDDPESTKKSINNFMNSADKYWKGITNLATQYSKQGNTGEFPGHNVSASDITGVNTVDLKTGTPANRFSDSKTNDTGFDPKNSQRLVLVATKIPTQEDKSNQKVTPFSIQIKENNQLKPGEVKLVQKGQDGLSRTTETTYYIVDTTTGEKTIDTSKGNNGHTINEKVINEPQNEIIEVGPQTATVKYYYQGGDANNNAQPISVNGQQLEAQITNIPVAIDNNGNILFNDNGEVIANNIDYNDSQDIFIGKQAVSKMTGLPLDKVSVTQNDWQEAVDKGTNKYNTGKITRDKIINTAEKTGLNKVSTLLPTNGPTYKVILGCDTWHNLSGKLTVNFLDKDTGKPVATPDQSLTISVQYADDDKGNHYDIRPNAFNNGNKVDLAEGQWNNDTSDFTYGYVKLPDLSQEGYKLVNVSPNNALNGDTVGGITTNWQNGYNATINVYYQKQDLKKNVNSKSIPSTQTVKYLDTDGNELQPDKVQNNSFNYSGDIVDGTSGQIIENGKWDKDTYTYKVENVPVIPGYVAISGVKEVDGTFVAGGLTATIQNPNVVDTVIYKKVGRIIPVTPDHQPIPNAPTPEYNTDPNNPKNVTPDEPVPTVPGYTPTVSNITPNDPTQDTQVVYTKDPVASQAKVFYIDDTTNTVLRSDSLDGNVGDKINYTTADKIDSYKTKGYILVSNNFVDGNEVFTPNDLVFKIHLKHDVVPVNPMNPGKPGEPINPNYPDGPKYPAGSDQVTKKVVRTIQYVDKNGNTISKTVKQPVTFTAIGVLDKVTGQWISPLAWTNDQTVDGVKTPIINGYHIVSVNKDANGVNVASKVLTHNDNDYTVTVTYAKNGRIIPVTPDHQPIPDAPTPQYNTDPNNPQNVVPNEPVPNIKDYVPSVQTVTPNNPEVDTEVVYNKPTTSSPAAHTSVTPQENIKDDVPSTNSQESNQQLPQTGNKSENLAIMGLATMSLAGLLAVTRKKDSKSKN</sequence>
<dbReference type="PROSITE" id="PS50847">
    <property type="entry name" value="GRAM_POS_ANCHORING"/>
    <property type="match status" value="1"/>
</dbReference>
<feature type="compositionally biased region" description="Polar residues" evidence="5">
    <location>
        <begin position="1574"/>
        <end position="1589"/>
    </location>
</feature>
<keyword evidence="2" id="KW-0964">Secreted</keyword>
<dbReference type="NCBIfam" id="TIGR01167">
    <property type="entry name" value="LPXTG_anchor"/>
    <property type="match status" value="1"/>
</dbReference>
<accession>A0A7W3Y8Y4</accession>
<feature type="region of interest" description="Disordered" evidence="5">
    <location>
        <begin position="1574"/>
        <end position="1612"/>
    </location>
</feature>
<comment type="caution">
    <text evidence="8">The sequence shown here is derived from an EMBL/GenBank/DDBJ whole genome shotgun (WGS) entry which is preliminary data.</text>
</comment>
<feature type="compositionally biased region" description="Polar residues" evidence="5">
    <location>
        <begin position="81"/>
        <end position="95"/>
    </location>
</feature>
<evidence type="ECO:0000256" key="1">
    <source>
        <dbReference type="ARBA" id="ARBA00022512"/>
    </source>
</evidence>
<proteinExistence type="predicted"/>
<protein>
    <submittedName>
        <fullName evidence="8">YSIRK-type signal peptide-containing protein</fullName>
    </submittedName>
</protein>
<feature type="region of interest" description="Disordered" evidence="5">
    <location>
        <begin position="1516"/>
        <end position="1535"/>
    </location>
</feature>
<dbReference type="Pfam" id="PF07501">
    <property type="entry name" value="G5"/>
    <property type="match status" value="1"/>
</dbReference>
<evidence type="ECO:0000256" key="3">
    <source>
        <dbReference type="ARBA" id="ARBA00022729"/>
    </source>
</evidence>
<dbReference type="Gene3D" id="2.60.40.4300">
    <property type="match status" value="2"/>
</dbReference>
<dbReference type="Pfam" id="PF17966">
    <property type="entry name" value="Muc_B2"/>
    <property type="match status" value="2"/>
</dbReference>
<dbReference type="Pfam" id="PF17965">
    <property type="entry name" value="MucBP_2"/>
    <property type="match status" value="1"/>
</dbReference>
<keyword evidence="3" id="KW-0732">Signal</keyword>
<dbReference type="InterPro" id="IPR019931">
    <property type="entry name" value="LPXTG_anchor"/>
</dbReference>
<name>A0A7W3Y8Y4_9LACO</name>
<evidence type="ECO:0000313" key="9">
    <source>
        <dbReference type="Proteomes" id="UP000518316"/>
    </source>
</evidence>
<dbReference type="SMART" id="SM01208">
    <property type="entry name" value="G5"/>
    <property type="match status" value="1"/>
</dbReference>
<keyword evidence="9" id="KW-1185">Reference proteome</keyword>
<dbReference type="InterPro" id="IPR041558">
    <property type="entry name" value="MucBP_2"/>
</dbReference>
<dbReference type="RefSeq" id="WP_182598992.1">
    <property type="nucleotide sequence ID" value="NZ_JACIVC010000069.1"/>
</dbReference>
<reference evidence="8 9" key="1">
    <citation type="submission" date="2020-07" db="EMBL/GenBank/DDBJ databases">
        <title>Description of Limosilactobacillus balticus sp. nov., Limosilactobacillus agrestis sp. nov., Limosilactobacillus albertensis sp. nov., Limosilactobacillus rudii sp. nov., Limosilactobacillus fastidiosus sp. nov., five novel Limosilactobacillus species isolated from the vertebrate gastrointestinal tract, and proposal of 6 subspecies of Limosilactobacillus reuteri adapted to the gastrointestinal tract of specific vertebrate hosts.</title>
        <authorList>
            <person name="Li F."/>
            <person name="Cheng C."/>
            <person name="Zheng J."/>
            <person name="Quevedo R.M."/>
            <person name="Li J."/>
            <person name="Roos S."/>
            <person name="Gaenzle M.G."/>
            <person name="Walter J."/>
        </authorList>
    </citation>
    <scope>NUCLEOTIDE SEQUENCE [LARGE SCALE GENOMIC DNA]</scope>
    <source>
        <strain evidence="8 9">RRLNB_1_1</strain>
    </source>
</reference>
<organism evidence="8 9">
    <name type="scientific">Limosilactobacillus albertensis</name>
    <dbReference type="NCBI Taxonomy" id="2759752"/>
    <lineage>
        <taxon>Bacteria</taxon>
        <taxon>Bacillati</taxon>
        <taxon>Bacillota</taxon>
        <taxon>Bacilli</taxon>
        <taxon>Lactobacillales</taxon>
        <taxon>Lactobacillaceae</taxon>
        <taxon>Limosilactobacillus</taxon>
    </lineage>
</organism>
<evidence type="ECO:0000256" key="5">
    <source>
        <dbReference type="SAM" id="MobiDB-lite"/>
    </source>
</evidence>
<evidence type="ECO:0000256" key="2">
    <source>
        <dbReference type="ARBA" id="ARBA00022525"/>
    </source>
</evidence>
<evidence type="ECO:0000259" key="7">
    <source>
        <dbReference type="PROSITE" id="PS51109"/>
    </source>
</evidence>
<keyword evidence="4" id="KW-0572">Peptidoglycan-anchor</keyword>
<evidence type="ECO:0000313" key="8">
    <source>
        <dbReference type="EMBL" id="MBB1070555.1"/>
    </source>
</evidence>
<dbReference type="InterPro" id="IPR005877">
    <property type="entry name" value="YSIRK_signal_dom"/>
</dbReference>
<keyword evidence="1" id="KW-0134">Cell wall</keyword>
<dbReference type="Gene3D" id="3.10.20.470">
    <property type="match status" value="1"/>
</dbReference>
<gene>
    <name evidence="8" type="ORF">H5S40_10395</name>
</gene>
<dbReference type="PROSITE" id="PS51109">
    <property type="entry name" value="G5"/>
    <property type="match status" value="1"/>
</dbReference>
<dbReference type="InterPro" id="IPR011098">
    <property type="entry name" value="G5_dom"/>
</dbReference>
<feature type="domain" description="Gram-positive cocci surface proteins LPxTG" evidence="6">
    <location>
        <begin position="1607"/>
        <end position="1643"/>
    </location>
</feature>